<dbReference type="PANTHER" id="PTHR42951">
    <property type="entry name" value="METALLO-BETA-LACTAMASE DOMAIN-CONTAINING"/>
    <property type="match status" value="1"/>
</dbReference>
<dbReference type="RefSeq" id="WP_136354622.1">
    <property type="nucleotide sequence ID" value="NZ_SSNY01000002.1"/>
</dbReference>
<evidence type="ECO:0000256" key="1">
    <source>
        <dbReference type="ARBA" id="ARBA00005250"/>
    </source>
</evidence>
<dbReference type="InterPro" id="IPR050855">
    <property type="entry name" value="NDM-1-like"/>
</dbReference>
<proteinExistence type="inferred from homology"/>
<dbReference type="InterPro" id="IPR001279">
    <property type="entry name" value="Metallo-B-lactamas"/>
</dbReference>
<protein>
    <submittedName>
        <fullName evidence="3">MBL fold metallo-hydrolase</fullName>
    </submittedName>
</protein>
<gene>
    <name evidence="3" type="ORF">E6C48_04960</name>
</gene>
<evidence type="ECO:0000313" key="3">
    <source>
        <dbReference type="EMBL" id="THF59000.1"/>
    </source>
</evidence>
<comment type="similarity">
    <text evidence="1">Belongs to the metallo-beta-lactamase superfamily. Class-B beta-lactamase family.</text>
</comment>
<dbReference type="Pfam" id="PF00753">
    <property type="entry name" value="Lactamase_B"/>
    <property type="match status" value="1"/>
</dbReference>
<dbReference type="PANTHER" id="PTHR42951:SF4">
    <property type="entry name" value="ACYL-COENZYME A THIOESTERASE MBLAC2"/>
    <property type="match status" value="1"/>
</dbReference>
<dbReference type="InterPro" id="IPR036866">
    <property type="entry name" value="RibonucZ/Hydroxyglut_hydro"/>
</dbReference>
<reference evidence="3 4" key="1">
    <citation type="submission" date="2019-04" db="EMBL/GenBank/DDBJ databases">
        <title>Mesorhizobium composti sp. nov., isolated from compost.</title>
        <authorList>
            <person name="Lin S.-Y."/>
            <person name="Hameed A."/>
            <person name="Hsieh Y.-T."/>
            <person name="Young C.-C."/>
        </authorList>
    </citation>
    <scope>NUCLEOTIDE SEQUENCE [LARGE SCALE GENOMIC DNA]</scope>
    <source>
        <strain evidence="3 4">CC-YTH430</strain>
    </source>
</reference>
<keyword evidence="4" id="KW-1185">Reference proteome</keyword>
<comment type="caution">
    <text evidence="3">The sequence shown here is derived from an EMBL/GenBank/DDBJ whole genome shotgun (WGS) entry which is preliminary data.</text>
</comment>
<dbReference type="Gene3D" id="3.60.15.10">
    <property type="entry name" value="Ribonuclease Z/Hydroxyacylglutathione hydrolase-like"/>
    <property type="match status" value="1"/>
</dbReference>
<dbReference type="SMART" id="SM00849">
    <property type="entry name" value="Lactamase_B"/>
    <property type="match status" value="1"/>
</dbReference>
<organism evidence="3 4">
    <name type="scientific">Ollibium composti</name>
    <dbReference type="NCBI Taxonomy" id="2675109"/>
    <lineage>
        <taxon>Bacteria</taxon>
        <taxon>Pseudomonadati</taxon>
        <taxon>Pseudomonadota</taxon>
        <taxon>Alphaproteobacteria</taxon>
        <taxon>Hyphomicrobiales</taxon>
        <taxon>Phyllobacteriaceae</taxon>
        <taxon>Ollibium</taxon>
    </lineage>
</organism>
<name>A0ABY2QDK4_9HYPH</name>
<accession>A0ABY2QDK4</accession>
<sequence length="239" mass="26203">MEGWFYRAVVDAATTMLTEPFVNDYMRANIWHLRGRDADLLVDTGMGICPLAPEIDTPPGKPLLVVATHIHLDHVGSLHEFADRAGPARSAAAFATMPDAATYADEFRTMDAPVSRPPHAGWSAAGYRIAPAPLTRTLDEGDTIDLGDRLFTVLCLPGHSPDSIGLIDEKDGLFFSGDAIYDDTLLDDLPDSDREAYRRTMARLTDLPIRIGHGGHGPSFDQARMRAIARGYLDRSETR</sequence>
<evidence type="ECO:0000313" key="4">
    <source>
        <dbReference type="Proteomes" id="UP000306441"/>
    </source>
</evidence>
<evidence type="ECO:0000259" key="2">
    <source>
        <dbReference type="SMART" id="SM00849"/>
    </source>
</evidence>
<feature type="domain" description="Metallo-beta-lactamase" evidence="2">
    <location>
        <begin position="27"/>
        <end position="216"/>
    </location>
</feature>
<dbReference type="EMBL" id="SSNY01000002">
    <property type="protein sequence ID" value="THF59000.1"/>
    <property type="molecule type" value="Genomic_DNA"/>
</dbReference>
<dbReference type="SUPFAM" id="SSF56281">
    <property type="entry name" value="Metallo-hydrolase/oxidoreductase"/>
    <property type="match status" value="1"/>
</dbReference>
<dbReference type="Proteomes" id="UP000306441">
    <property type="component" value="Unassembled WGS sequence"/>
</dbReference>